<dbReference type="EMBL" id="KK914725">
    <property type="protein sequence ID" value="KDP29883.1"/>
    <property type="molecule type" value="Genomic_DNA"/>
</dbReference>
<sequence length="56" mass="5905">MTIDEDKDEEGGGKKMIKGDEGDEDKEEEGKVKWKSRIDSPTTVHGGAGGGSVAGR</sequence>
<keyword evidence="3" id="KW-1185">Reference proteome</keyword>
<name>A0A067K4B3_JATCU</name>
<evidence type="ECO:0000313" key="2">
    <source>
        <dbReference type="EMBL" id="KDP29883.1"/>
    </source>
</evidence>
<feature type="compositionally biased region" description="Gly residues" evidence="1">
    <location>
        <begin position="46"/>
        <end position="56"/>
    </location>
</feature>
<evidence type="ECO:0000256" key="1">
    <source>
        <dbReference type="SAM" id="MobiDB-lite"/>
    </source>
</evidence>
<feature type="compositionally biased region" description="Basic and acidic residues" evidence="1">
    <location>
        <begin position="28"/>
        <end position="38"/>
    </location>
</feature>
<protein>
    <submittedName>
        <fullName evidence="2">Uncharacterized protein</fullName>
    </submittedName>
</protein>
<proteinExistence type="predicted"/>
<gene>
    <name evidence="2" type="ORF">JCGZ_19150</name>
</gene>
<feature type="compositionally biased region" description="Basic and acidic residues" evidence="1">
    <location>
        <begin position="10"/>
        <end position="20"/>
    </location>
</feature>
<accession>A0A067K4B3</accession>
<dbReference type="Proteomes" id="UP000027138">
    <property type="component" value="Unassembled WGS sequence"/>
</dbReference>
<evidence type="ECO:0000313" key="3">
    <source>
        <dbReference type="Proteomes" id="UP000027138"/>
    </source>
</evidence>
<dbReference type="AlphaFoldDB" id="A0A067K4B3"/>
<organism evidence="2 3">
    <name type="scientific">Jatropha curcas</name>
    <name type="common">Barbados nut</name>
    <dbReference type="NCBI Taxonomy" id="180498"/>
    <lineage>
        <taxon>Eukaryota</taxon>
        <taxon>Viridiplantae</taxon>
        <taxon>Streptophyta</taxon>
        <taxon>Embryophyta</taxon>
        <taxon>Tracheophyta</taxon>
        <taxon>Spermatophyta</taxon>
        <taxon>Magnoliopsida</taxon>
        <taxon>eudicotyledons</taxon>
        <taxon>Gunneridae</taxon>
        <taxon>Pentapetalae</taxon>
        <taxon>rosids</taxon>
        <taxon>fabids</taxon>
        <taxon>Malpighiales</taxon>
        <taxon>Euphorbiaceae</taxon>
        <taxon>Crotonoideae</taxon>
        <taxon>Jatropheae</taxon>
        <taxon>Jatropha</taxon>
    </lineage>
</organism>
<feature type="region of interest" description="Disordered" evidence="1">
    <location>
        <begin position="1"/>
        <end position="56"/>
    </location>
</feature>
<reference evidence="2 3" key="1">
    <citation type="journal article" date="2014" name="PLoS ONE">
        <title>Global Analysis of Gene Expression Profiles in Physic Nut (Jatropha curcas L.) Seedlings Exposed to Salt Stress.</title>
        <authorList>
            <person name="Zhang L."/>
            <person name="Zhang C."/>
            <person name="Wu P."/>
            <person name="Chen Y."/>
            <person name="Li M."/>
            <person name="Jiang H."/>
            <person name="Wu G."/>
        </authorList>
    </citation>
    <scope>NUCLEOTIDE SEQUENCE [LARGE SCALE GENOMIC DNA]</scope>
    <source>
        <strain evidence="3">cv. GZQX0401</strain>
        <tissue evidence="2">Young leaves</tissue>
    </source>
</reference>